<feature type="repeat" description="Cell wall-binding" evidence="2">
    <location>
        <begin position="94"/>
        <end position="115"/>
    </location>
</feature>
<dbReference type="Pfam" id="PF01473">
    <property type="entry name" value="Choline_bind_1"/>
    <property type="match status" value="5"/>
</dbReference>
<dbReference type="SUPFAM" id="SSF69360">
    <property type="entry name" value="Cell wall binding repeat"/>
    <property type="match status" value="2"/>
</dbReference>
<organism evidence="3 4">
    <name type="scientific">Dorea formicigenerans</name>
    <dbReference type="NCBI Taxonomy" id="39486"/>
    <lineage>
        <taxon>Bacteria</taxon>
        <taxon>Bacillati</taxon>
        <taxon>Bacillota</taxon>
        <taxon>Clostridia</taxon>
        <taxon>Lachnospirales</taxon>
        <taxon>Lachnospiraceae</taxon>
        <taxon>Dorea</taxon>
    </lineage>
</organism>
<keyword evidence="1" id="KW-0677">Repeat</keyword>
<dbReference type="InterPro" id="IPR018337">
    <property type="entry name" value="Cell_wall/Cho-bd_repeat"/>
</dbReference>
<dbReference type="Gene3D" id="2.10.270.10">
    <property type="entry name" value="Cholin Binding"/>
    <property type="match status" value="6"/>
</dbReference>
<dbReference type="AlphaFoldDB" id="A0A848CLT5"/>
<protein>
    <recommendedName>
        <fullName evidence="5">Toxin A</fullName>
    </recommendedName>
</protein>
<dbReference type="Proteomes" id="UP000580130">
    <property type="component" value="Unassembled WGS sequence"/>
</dbReference>
<feature type="repeat" description="Cell wall-binding" evidence="2">
    <location>
        <begin position="180"/>
        <end position="199"/>
    </location>
</feature>
<reference evidence="3 4" key="1">
    <citation type="submission" date="2020-04" db="EMBL/GenBank/DDBJ databases">
        <authorList>
            <person name="Hitch T.C.A."/>
            <person name="Wylensek D."/>
            <person name="Clavel T."/>
        </authorList>
    </citation>
    <scope>NUCLEOTIDE SEQUENCE [LARGE SCALE GENOMIC DNA]</scope>
    <source>
        <strain evidence="3 4">BSM-383-APC-5F</strain>
    </source>
</reference>
<dbReference type="RefSeq" id="WP_168933946.1">
    <property type="nucleotide sequence ID" value="NZ_JABAFX010000026.1"/>
</dbReference>
<sequence length="522" mass="60614">MIGDQLYQADKNGALSLIDTGKETRWVLGNGNWYYLEDGVPVRNSFREINGAKYYFDYTGKMQTGLFSLWGDAEGSMIEKYYFADSSGEIIEKSNSWYYSNDNQKWYYFDQDGNPVNNKIEKIAGKEYYFDYEGEMKIGFFYYNNQKLFADASGAICRENKWYYNDGKWYYVTENEESAQSGIYTIGGKKYYFDFNGVMVTGKFNVWNGNTNDFYYANSSLEIVCNQWVKRGFDWFFAGEDGKLLTSQWMNDDFYFGETGLMAVGVVETDKGTYLFDDNGHKKEEVGTAKGWQLVDGTWYYYDEPGEPHNGWLDNKWYIEDGKMLTEAIVVSYDGEGDSYVGVDGLIQNGWIFNRYEWLYSEKGKIVKNCWKNIGHTRYYFSGYCMVIGLQEIDGKIHQFSDNGTWLGEVKTTGWFKSAAGAWYWINEDGTINKEEKKKIGDLEFYFSSYSGAMISNNAFNNQWVNSNGNLDTTNGWKRSGYGDWYYQENGKLVTGKKVINGIEYEFSPAMRAEQIAWMQWC</sequence>
<evidence type="ECO:0000313" key="4">
    <source>
        <dbReference type="Proteomes" id="UP000580130"/>
    </source>
</evidence>
<name>A0A848CLT5_9FIRM</name>
<evidence type="ECO:0000313" key="3">
    <source>
        <dbReference type="EMBL" id="NME57802.1"/>
    </source>
</evidence>
<accession>A0A848CLT5</accession>
<evidence type="ECO:0000256" key="1">
    <source>
        <dbReference type="ARBA" id="ARBA00022737"/>
    </source>
</evidence>
<evidence type="ECO:0008006" key="5">
    <source>
        <dbReference type="Google" id="ProtNLM"/>
    </source>
</evidence>
<evidence type="ECO:0000256" key="2">
    <source>
        <dbReference type="PROSITE-ProRule" id="PRU00591"/>
    </source>
</evidence>
<dbReference type="PROSITE" id="PS51170">
    <property type="entry name" value="CW"/>
    <property type="match status" value="2"/>
</dbReference>
<gene>
    <name evidence="3" type="ORF">HF855_10350</name>
</gene>
<dbReference type="EMBL" id="JABAFX010000026">
    <property type="protein sequence ID" value="NME57802.1"/>
    <property type="molecule type" value="Genomic_DNA"/>
</dbReference>
<dbReference type="Pfam" id="PF19127">
    <property type="entry name" value="Choline_bind_3"/>
    <property type="match status" value="1"/>
</dbReference>
<proteinExistence type="predicted"/>
<comment type="caution">
    <text evidence="3">The sequence shown here is derived from an EMBL/GenBank/DDBJ whole genome shotgun (WGS) entry which is preliminary data.</text>
</comment>